<sequence length="205" mass="23552">MDGIRLETERLLLRRFAEDDAAALWRMCADELVTRYLPFDELKSLEGAQGLLEEKFLAPYRRADAGEAGADGFSLDARWAICEKECGEPIGFIQIGDNEAHEAGYMLRRASWRHGYAREALAAVIAWARASGYPFLTAAHDVDNPRSGEVMRACDMTYRYTYREQWLPKKPLVAFRLYQIDLAPGVQTYRGYWEQHPDHWIEEGL</sequence>
<dbReference type="PANTHER" id="PTHR43792:SF1">
    <property type="entry name" value="N-ACETYLTRANSFERASE DOMAIN-CONTAINING PROTEIN"/>
    <property type="match status" value="1"/>
</dbReference>
<comment type="caution">
    <text evidence="2">The sequence shown here is derived from an EMBL/GenBank/DDBJ whole genome shotgun (WGS) entry which is preliminary data.</text>
</comment>
<dbReference type="PANTHER" id="PTHR43792">
    <property type="entry name" value="GNAT FAMILY, PUTATIVE (AFU_ORTHOLOGUE AFUA_3G00765)-RELATED-RELATED"/>
    <property type="match status" value="1"/>
</dbReference>
<protein>
    <submittedName>
        <fullName evidence="2">GNAT family N-acetyltransferase</fullName>
    </submittedName>
</protein>
<name>A0A921IV75_9ACTN</name>
<feature type="domain" description="N-acetyltransferase" evidence="1">
    <location>
        <begin position="11"/>
        <end position="173"/>
    </location>
</feature>
<dbReference type="Pfam" id="PF13302">
    <property type="entry name" value="Acetyltransf_3"/>
    <property type="match status" value="1"/>
</dbReference>
<dbReference type="AlphaFoldDB" id="A0A921IV75"/>
<dbReference type="CDD" id="cd04301">
    <property type="entry name" value="NAT_SF"/>
    <property type="match status" value="1"/>
</dbReference>
<dbReference type="Proteomes" id="UP000753256">
    <property type="component" value="Unassembled WGS sequence"/>
</dbReference>
<dbReference type="PROSITE" id="PS51186">
    <property type="entry name" value="GNAT"/>
    <property type="match status" value="1"/>
</dbReference>
<dbReference type="RefSeq" id="WP_273189043.1">
    <property type="nucleotide sequence ID" value="NZ_DYUZ01000009.1"/>
</dbReference>
<reference evidence="2" key="1">
    <citation type="journal article" date="2021" name="PeerJ">
        <title>Extensive microbial diversity within the chicken gut microbiome revealed by metagenomics and culture.</title>
        <authorList>
            <person name="Gilroy R."/>
            <person name="Ravi A."/>
            <person name="Getino M."/>
            <person name="Pursley I."/>
            <person name="Horton D.L."/>
            <person name="Alikhan N.F."/>
            <person name="Baker D."/>
            <person name="Gharbi K."/>
            <person name="Hall N."/>
            <person name="Watson M."/>
            <person name="Adriaenssens E.M."/>
            <person name="Foster-Nyarko E."/>
            <person name="Jarju S."/>
            <person name="Secka A."/>
            <person name="Antonio M."/>
            <person name="Oren A."/>
            <person name="Chaudhuri R.R."/>
            <person name="La Ragione R."/>
            <person name="Hildebrand F."/>
            <person name="Pallen M.J."/>
        </authorList>
    </citation>
    <scope>NUCLEOTIDE SEQUENCE</scope>
    <source>
        <strain evidence="2">ChiHjej13B12-9602</strain>
    </source>
</reference>
<dbReference type="InterPro" id="IPR051531">
    <property type="entry name" value="N-acetyltransferase"/>
</dbReference>
<dbReference type="InterPro" id="IPR016181">
    <property type="entry name" value="Acyl_CoA_acyltransferase"/>
</dbReference>
<accession>A0A921IV75</accession>
<gene>
    <name evidence="2" type="ORF">K8V70_02485</name>
</gene>
<dbReference type="GO" id="GO:0016747">
    <property type="term" value="F:acyltransferase activity, transferring groups other than amino-acyl groups"/>
    <property type="evidence" value="ECO:0007669"/>
    <property type="project" value="InterPro"/>
</dbReference>
<reference evidence="2" key="2">
    <citation type="submission" date="2021-09" db="EMBL/GenBank/DDBJ databases">
        <authorList>
            <person name="Gilroy R."/>
        </authorList>
    </citation>
    <scope>NUCLEOTIDE SEQUENCE</scope>
    <source>
        <strain evidence="2">ChiHjej13B12-9602</strain>
    </source>
</reference>
<evidence type="ECO:0000313" key="2">
    <source>
        <dbReference type="EMBL" id="HJG36719.1"/>
    </source>
</evidence>
<dbReference type="Gene3D" id="3.40.630.30">
    <property type="match status" value="1"/>
</dbReference>
<proteinExistence type="predicted"/>
<dbReference type="EMBL" id="DYUZ01000009">
    <property type="protein sequence ID" value="HJG36719.1"/>
    <property type="molecule type" value="Genomic_DNA"/>
</dbReference>
<organism evidence="2 3">
    <name type="scientific">Enorma phocaeensis</name>
    <dbReference type="NCBI Taxonomy" id="1871019"/>
    <lineage>
        <taxon>Bacteria</taxon>
        <taxon>Bacillati</taxon>
        <taxon>Actinomycetota</taxon>
        <taxon>Coriobacteriia</taxon>
        <taxon>Coriobacteriales</taxon>
        <taxon>Coriobacteriaceae</taxon>
        <taxon>Enorma</taxon>
    </lineage>
</organism>
<evidence type="ECO:0000259" key="1">
    <source>
        <dbReference type="PROSITE" id="PS51186"/>
    </source>
</evidence>
<dbReference type="SUPFAM" id="SSF55729">
    <property type="entry name" value="Acyl-CoA N-acyltransferases (Nat)"/>
    <property type="match status" value="1"/>
</dbReference>
<evidence type="ECO:0000313" key="3">
    <source>
        <dbReference type="Proteomes" id="UP000753256"/>
    </source>
</evidence>
<dbReference type="InterPro" id="IPR000182">
    <property type="entry name" value="GNAT_dom"/>
</dbReference>